<comment type="caution">
    <text evidence="1">The sequence shown here is derived from an EMBL/GenBank/DDBJ whole genome shotgun (WGS) entry which is preliminary data.</text>
</comment>
<evidence type="ECO:0000313" key="2">
    <source>
        <dbReference type="Proteomes" id="UP000663880"/>
    </source>
</evidence>
<accession>A0A821UUN6</accession>
<keyword evidence="2" id="KW-1185">Reference proteome</keyword>
<protein>
    <submittedName>
        <fullName evidence="1">Uncharacterized protein</fullName>
    </submittedName>
</protein>
<dbReference type="Proteomes" id="UP000663880">
    <property type="component" value="Unassembled WGS sequence"/>
</dbReference>
<evidence type="ECO:0000313" key="1">
    <source>
        <dbReference type="EMBL" id="CAF4896454.1"/>
    </source>
</evidence>
<organism evidence="1 2">
    <name type="scientific">Pieris macdunnoughi</name>
    <dbReference type="NCBI Taxonomy" id="345717"/>
    <lineage>
        <taxon>Eukaryota</taxon>
        <taxon>Metazoa</taxon>
        <taxon>Ecdysozoa</taxon>
        <taxon>Arthropoda</taxon>
        <taxon>Hexapoda</taxon>
        <taxon>Insecta</taxon>
        <taxon>Pterygota</taxon>
        <taxon>Neoptera</taxon>
        <taxon>Endopterygota</taxon>
        <taxon>Lepidoptera</taxon>
        <taxon>Glossata</taxon>
        <taxon>Ditrysia</taxon>
        <taxon>Papilionoidea</taxon>
        <taxon>Pieridae</taxon>
        <taxon>Pierinae</taxon>
        <taxon>Pieris</taxon>
    </lineage>
</organism>
<gene>
    <name evidence="1" type="ORF">PMACD_LOCUS10914</name>
</gene>
<name>A0A821UUN6_9NEOP</name>
<proteinExistence type="predicted"/>
<reference evidence="1" key="1">
    <citation type="submission" date="2021-02" db="EMBL/GenBank/DDBJ databases">
        <authorList>
            <person name="Steward A R."/>
        </authorList>
    </citation>
    <scope>NUCLEOTIDE SEQUENCE</scope>
</reference>
<dbReference type="OrthoDB" id="7175966at2759"/>
<sequence>MCSDQPTYCYPDGCFKTSVIKKKTESPVSRIDNKAHGMFLVDQNKDLFEMLQGHMPKDERSVTTERPLNEFTMRPNPFTELVFKQKMLPKLKMRYNLREQVKNTKPRKLKRDSVKLSKTRWPLNKQILNIKHPLNQIIHKGDDDKKQINFEPAIRQETTNYTPKYFKKYLAKRENGDVNVEALYLYETDSANFSLEALIDNMIEGSLLENTNNVKLNLNINMNNSDELSETRKFPRNFTVFPSEKIDLEVISLNSSGLESVTYIEALEKDEKKNITKMIETMSNEIDKQNNISVEIVQKITGTKLDSNEMPNKNNNDAYPNTTSELIRIDRAILDSISERNVPMLRNTMKKSKQRVVRTLRKGKAH</sequence>
<dbReference type="AlphaFoldDB" id="A0A821UUN6"/>
<dbReference type="EMBL" id="CAJOBZ010000034">
    <property type="protein sequence ID" value="CAF4896454.1"/>
    <property type="molecule type" value="Genomic_DNA"/>
</dbReference>